<comment type="caution">
    <text evidence="4">The sequence shown here is derived from an EMBL/GenBank/DDBJ whole genome shotgun (WGS) entry which is preliminary data.</text>
</comment>
<dbReference type="Gene3D" id="3.30.70.270">
    <property type="match status" value="1"/>
</dbReference>
<dbReference type="InterPro" id="IPR029787">
    <property type="entry name" value="Nucleotide_cyclase"/>
</dbReference>
<dbReference type="SMART" id="SM00267">
    <property type="entry name" value="GGDEF"/>
    <property type="match status" value="1"/>
</dbReference>
<dbReference type="SMART" id="SM00052">
    <property type="entry name" value="EAL"/>
    <property type="match status" value="1"/>
</dbReference>
<dbReference type="PROSITE" id="PS50883">
    <property type="entry name" value="EAL"/>
    <property type="match status" value="1"/>
</dbReference>
<feature type="transmembrane region" description="Helical" evidence="1">
    <location>
        <begin position="23"/>
        <end position="44"/>
    </location>
</feature>
<keyword evidence="1" id="KW-1133">Transmembrane helix</keyword>
<dbReference type="SUPFAM" id="SSF141868">
    <property type="entry name" value="EAL domain-like"/>
    <property type="match status" value="1"/>
</dbReference>
<dbReference type="CDD" id="cd01949">
    <property type="entry name" value="GGDEF"/>
    <property type="match status" value="1"/>
</dbReference>
<dbReference type="NCBIfam" id="TIGR00254">
    <property type="entry name" value="GGDEF"/>
    <property type="match status" value="1"/>
</dbReference>
<evidence type="ECO:0000313" key="5">
    <source>
        <dbReference type="Proteomes" id="UP001524499"/>
    </source>
</evidence>
<dbReference type="Gene3D" id="3.20.20.450">
    <property type="entry name" value="EAL domain"/>
    <property type="match status" value="1"/>
</dbReference>
<dbReference type="RefSeq" id="WP_256602421.1">
    <property type="nucleotide sequence ID" value="NZ_JANIBJ010000018.1"/>
</dbReference>
<feature type="domain" description="GGDEF" evidence="3">
    <location>
        <begin position="145"/>
        <end position="278"/>
    </location>
</feature>
<dbReference type="InterPro" id="IPR035919">
    <property type="entry name" value="EAL_sf"/>
</dbReference>
<dbReference type="CDD" id="cd01948">
    <property type="entry name" value="EAL"/>
    <property type="match status" value="1"/>
</dbReference>
<dbReference type="EMBL" id="JANIBJ010000018">
    <property type="protein sequence ID" value="MCQ8104624.1"/>
    <property type="molecule type" value="Genomic_DNA"/>
</dbReference>
<gene>
    <name evidence="4" type="ORF">NP590_10950</name>
</gene>
<dbReference type="InterPro" id="IPR050706">
    <property type="entry name" value="Cyclic-di-GMP_PDE-like"/>
</dbReference>
<protein>
    <submittedName>
        <fullName evidence="4">Bifunctional diguanylate cyclase/phosphodiesterase</fullName>
    </submittedName>
</protein>
<dbReference type="Pfam" id="PF00990">
    <property type="entry name" value="GGDEF"/>
    <property type="match status" value="1"/>
</dbReference>
<dbReference type="PANTHER" id="PTHR33121">
    <property type="entry name" value="CYCLIC DI-GMP PHOSPHODIESTERASE PDEF"/>
    <property type="match status" value="1"/>
</dbReference>
<keyword evidence="1" id="KW-0472">Membrane</keyword>
<evidence type="ECO:0000259" key="3">
    <source>
        <dbReference type="PROSITE" id="PS50887"/>
    </source>
</evidence>
<dbReference type="Pfam" id="PF00563">
    <property type="entry name" value="EAL"/>
    <property type="match status" value="1"/>
</dbReference>
<dbReference type="PANTHER" id="PTHR33121:SF71">
    <property type="entry name" value="OXYGEN SENSOR PROTEIN DOSP"/>
    <property type="match status" value="1"/>
</dbReference>
<organism evidence="4 5">
    <name type="scientific">Methylomonas subterranea</name>
    <dbReference type="NCBI Taxonomy" id="2952225"/>
    <lineage>
        <taxon>Bacteria</taxon>
        <taxon>Pseudomonadati</taxon>
        <taxon>Pseudomonadota</taxon>
        <taxon>Gammaproteobacteria</taxon>
        <taxon>Methylococcales</taxon>
        <taxon>Methylococcaceae</taxon>
        <taxon>Methylomonas</taxon>
    </lineage>
</organism>
<sequence length="548" mass="61077">MEFAKNVLSDNVRILKSQVSKTAYQGVAIAISAIIIATLCVAYYQTGAITLEAIVKAQSENYGLWVLDSIPFVFGFWGQYSSAIIAYQAGAMIFDQTQELRSRAESMEKQANYSATHDIATDLPNRVLFYDRVEQAIRSANQQNKLLSVLLVEFANFKEVYDTLGRNSSDLVLKQIATRLQSVVLGNDSVARIDGNIFSLLVPATDDENAGVMLAKNVQAALESPFKAERLNLSIHVNIGIVNFPEHGGDVDTLVQKAGVALFMAGRSHEGYAVYTSAFDDHSPRRLTLMSELRQALERDELQIYYQPKVAVGSGRLYGAEALVRWNHPKHGFVPPDEFIPMAERTRMIKHLTLWALKQTFRQCAEWHRQGLDLIVSVNLSARDLHDPELPDIIAGVAAASRVQPSWMMLEITESSIMTDPERSLDIIQRLHDMGYKLSIDDFGTGYSSLAYLKKMPLTELKIDKSFVGDVLKSDNDAVIVKATINLAHNLGLQVTAEGVENQQILDMLDDYACDLAQGYYLSKPIGLEDFNQWMRLEAAKFINPQAS</sequence>
<keyword evidence="1" id="KW-0812">Transmembrane</keyword>
<reference evidence="4 5" key="1">
    <citation type="submission" date="2022-07" db="EMBL/GenBank/DDBJ databases">
        <title>Methylomonas rivi sp. nov., Methylomonas rosea sp. nov., Methylomonas aureus sp. nov. and Methylomonas subterranea sp. nov., four novel methanotrophs isolated from a freshwater creek and the deep terrestrial subsurface.</title>
        <authorList>
            <person name="Abin C."/>
            <person name="Sankaranarayanan K."/>
            <person name="Garner C."/>
            <person name="Sindelar R."/>
            <person name="Kotary K."/>
            <person name="Garner R."/>
            <person name="Barclay S."/>
            <person name="Lawson P."/>
            <person name="Krumholz L."/>
        </authorList>
    </citation>
    <scope>NUCLEOTIDE SEQUENCE [LARGE SCALE GENOMIC DNA]</scope>
    <source>
        <strain evidence="4 5">SURF-2</strain>
    </source>
</reference>
<dbReference type="Proteomes" id="UP001524499">
    <property type="component" value="Unassembled WGS sequence"/>
</dbReference>
<dbReference type="InterPro" id="IPR001633">
    <property type="entry name" value="EAL_dom"/>
</dbReference>
<evidence type="ECO:0000256" key="1">
    <source>
        <dbReference type="SAM" id="Phobius"/>
    </source>
</evidence>
<dbReference type="PROSITE" id="PS50887">
    <property type="entry name" value="GGDEF"/>
    <property type="match status" value="1"/>
</dbReference>
<dbReference type="InterPro" id="IPR043128">
    <property type="entry name" value="Rev_trsase/Diguanyl_cyclase"/>
</dbReference>
<evidence type="ECO:0000313" key="4">
    <source>
        <dbReference type="EMBL" id="MCQ8104624.1"/>
    </source>
</evidence>
<keyword evidence="5" id="KW-1185">Reference proteome</keyword>
<feature type="domain" description="EAL" evidence="2">
    <location>
        <begin position="286"/>
        <end position="539"/>
    </location>
</feature>
<name>A0ABT1TGN4_9GAMM</name>
<dbReference type="SUPFAM" id="SSF55073">
    <property type="entry name" value="Nucleotide cyclase"/>
    <property type="match status" value="1"/>
</dbReference>
<proteinExistence type="predicted"/>
<evidence type="ECO:0000259" key="2">
    <source>
        <dbReference type="PROSITE" id="PS50883"/>
    </source>
</evidence>
<accession>A0ABT1TGN4</accession>
<dbReference type="InterPro" id="IPR000160">
    <property type="entry name" value="GGDEF_dom"/>
</dbReference>